<evidence type="ECO:0000313" key="1">
    <source>
        <dbReference type="EMBL" id="KAF2820918.1"/>
    </source>
</evidence>
<dbReference type="AlphaFoldDB" id="A0A6A6ZJ54"/>
<accession>A0A6A6ZJ54</accession>
<dbReference type="EMBL" id="MU006239">
    <property type="protein sequence ID" value="KAF2820918.1"/>
    <property type="molecule type" value="Genomic_DNA"/>
</dbReference>
<name>A0A6A6ZJ54_9PLEO</name>
<keyword evidence="2" id="KW-1185">Reference proteome</keyword>
<gene>
    <name evidence="1" type="ORF">CC86DRAFT_411749</name>
</gene>
<proteinExistence type="predicted"/>
<protein>
    <submittedName>
        <fullName evidence="1">Uncharacterized protein</fullName>
    </submittedName>
</protein>
<organism evidence="1 2">
    <name type="scientific">Ophiobolus disseminans</name>
    <dbReference type="NCBI Taxonomy" id="1469910"/>
    <lineage>
        <taxon>Eukaryota</taxon>
        <taxon>Fungi</taxon>
        <taxon>Dikarya</taxon>
        <taxon>Ascomycota</taxon>
        <taxon>Pezizomycotina</taxon>
        <taxon>Dothideomycetes</taxon>
        <taxon>Pleosporomycetidae</taxon>
        <taxon>Pleosporales</taxon>
        <taxon>Pleosporineae</taxon>
        <taxon>Phaeosphaeriaceae</taxon>
        <taxon>Ophiobolus</taxon>
    </lineage>
</organism>
<sequence>MTRKEMMKRLREYMSLNYPLKPVNKKQAFIAVADDSSFLADAMQPLNHTTDIHTTTGEIWAAIPHGSLTSISNIRGNVKAFVVPFGAANQDDSSQLHTSSDQGRTFVSLYDAPLESLEGYYDPLLKLKSKHIVKEGALKLSYPFSWYGDLEARILHSPLKFDSSLLQDFEKGDSFVKAKRGREGENVMEAYIDTGELAVLIGL</sequence>
<dbReference type="Proteomes" id="UP000799424">
    <property type="component" value="Unassembled WGS sequence"/>
</dbReference>
<evidence type="ECO:0000313" key="2">
    <source>
        <dbReference type="Proteomes" id="UP000799424"/>
    </source>
</evidence>
<reference evidence="1" key="1">
    <citation type="journal article" date="2020" name="Stud. Mycol.">
        <title>101 Dothideomycetes genomes: a test case for predicting lifestyles and emergence of pathogens.</title>
        <authorList>
            <person name="Haridas S."/>
            <person name="Albert R."/>
            <person name="Binder M."/>
            <person name="Bloem J."/>
            <person name="Labutti K."/>
            <person name="Salamov A."/>
            <person name="Andreopoulos B."/>
            <person name="Baker S."/>
            <person name="Barry K."/>
            <person name="Bills G."/>
            <person name="Bluhm B."/>
            <person name="Cannon C."/>
            <person name="Castanera R."/>
            <person name="Culley D."/>
            <person name="Daum C."/>
            <person name="Ezra D."/>
            <person name="Gonzalez J."/>
            <person name="Henrissat B."/>
            <person name="Kuo A."/>
            <person name="Liang C."/>
            <person name="Lipzen A."/>
            <person name="Lutzoni F."/>
            <person name="Magnuson J."/>
            <person name="Mondo S."/>
            <person name="Nolan M."/>
            <person name="Ohm R."/>
            <person name="Pangilinan J."/>
            <person name="Park H.-J."/>
            <person name="Ramirez L."/>
            <person name="Alfaro M."/>
            <person name="Sun H."/>
            <person name="Tritt A."/>
            <person name="Yoshinaga Y."/>
            <person name="Zwiers L.-H."/>
            <person name="Turgeon B."/>
            <person name="Goodwin S."/>
            <person name="Spatafora J."/>
            <person name="Crous P."/>
            <person name="Grigoriev I."/>
        </authorList>
    </citation>
    <scope>NUCLEOTIDE SEQUENCE</scope>
    <source>
        <strain evidence="1">CBS 113818</strain>
    </source>
</reference>
<dbReference type="OrthoDB" id="3539644at2759"/>